<name>A0ABQ2XGX4_9ACTN</name>
<dbReference type="PROSITE" id="PS51257">
    <property type="entry name" value="PROKAR_LIPOPROTEIN"/>
    <property type="match status" value="1"/>
</dbReference>
<evidence type="ECO:0000256" key="1">
    <source>
        <dbReference type="SAM" id="MobiDB-lite"/>
    </source>
</evidence>
<gene>
    <name evidence="2" type="ORF">GCM10010383_50400</name>
</gene>
<evidence type="ECO:0000313" key="3">
    <source>
        <dbReference type="Proteomes" id="UP000617743"/>
    </source>
</evidence>
<accession>A0ABQ2XGX4</accession>
<organism evidence="2 3">
    <name type="scientific">Streptomyces lomondensis</name>
    <dbReference type="NCBI Taxonomy" id="68229"/>
    <lineage>
        <taxon>Bacteria</taxon>
        <taxon>Bacillati</taxon>
        <taxon>Actinomycetota</taxon>
        <taxon>Actinomycetes</taxon>
        <taxon>Kitasatosporales</taxon>
        <taxon>Streptomycetaceae</taxon>
        <taxon>Streptomyces</taxon>
    </lineage>
</organism>
<keyword evidence="3" id="KW-1185">Reference proteome</keyword>
<evidence type="ECO:0000313" key="2">
    <source>
        <dbReference type="EMBL" id="GGX14241.1"/>
    </source>
</evidence>
<dbReference type="EMBL" id="BMWC01000007">
    <property type="protein sequence ID" value="GGX14241.1"/>
    <property type="molecule type" value="Genomic_DNA"/>
</dbReference>
<comment type="caution">
    <text evidence="2">The sequence shown here is derived from an EMBL/GenBank/DDBJ whole genome shotgun (WGS) entry which is preliminary data.</text>
</comment>
<proteinExistence type="predicted"/>
<dbReference type="Proteomes" id="UP000617743">
    <property type="component" value="Unassembled WGS sequence"/>
</dbReference>
<dbReference type="RefSeq" id="WP_190052536.1">
    <property type="nucleotide sequence ID" value="NZ_BMWC01000007.1"/>
</dbReference>
<feature type="region of interest" description="Disordered" evidence="1">
    <location>
        <begin position="179"/>
        <end position="219"/>
    </location>
</feature>
<protein>
    <recommendedName>
        <fullName evidence="4">LigA protein</fullName>
    </recommendedName>
</protein>
<reference evidence="3" key="1">
    <citation type="journal article" date="2019" name="Int. J. Syst. Evol. Microbiol.">
        <title>The Global Catalogue of Microorganisms (GCM) 10K type strain sequencing project: providing services to taxonomists for standard genome sequencing and annotation.</title>
        <authorList>
            <consortium name="The Broad Institute Genomics Platform"/>
            <consortium name="The Broad Institute Genome Sequencing Center for Infectious Disease"/>
            <person name="Wu L."/>
            <person name="Ma J."/>
        </authorList>
    </citation>
    <scope>NUCLEOTIDE SEQUENCE [LARGE SCALE GENOMIC DNA]</scope>
    <source>
        <strain evidence="3">JCM 4866</strain>
    </source>
</reference>
<sequence length="297" mass="30617">MGKRGTAVVMAAGLVLALGGCGGGTDEKAGASGEAAAKPAPARAPSRELVTWVGEMCESAVVLKDLRARSTAELKDIRDPDAEIFAQARALGYLSETLTAVETEESDLEELDPPGVPAADRLLGAWRKKVKRAVSQLRAMYPDLGGEDAVSGAAAIDRHVQSLTPPRPDLPALAERDPQLASAYQRAEQCAPGWKPPKEETSSPSPEPSGPLPEAADGKNVAACSDGACEILVTSTADVTANGVNVHITVGNSVTFQTPSTIMNLGGQGGVAQFGDALKVTVVAQNEDGAVLKFAKP</sequence>
<evidence type="ECO:0008006" key="4">
    <source>
        <dbReference type="Google" id="ProtNLM"/>
    </source>
</evidence>